<evidence type="ECO:0000313" key="1">
    <source>
        <dbReference type="EMBL" id="WPJ95208.1"/>
    </source>
</evidence>
<accession>A0ABZ0RIA6</accession>
<dbReference type="Proteomes" id="UP001324993">
    <property type="component" value="Chromosome"/>
</dbReference>
<protein>
    <submittedName>
        <fullName evidence="1">FAD-dependent oxidoreductase</fullName>
    </submittedName>
</protein>
<name>A0ABZ0RIA6_9BACT</name>
<organism evidence="1 2">
    <name type="scientific">Coraliomargarita algicola</name>
    <dbReference type="NCBI Taxonomy" id="3092156"/>
    <lineage>
        <taxon>Bacteria</taxon>
        <taxon>Pseudomonadati</taxon>
        <taxon>Verrucomicrobiota</taxon>
        <taxon>Opitutia</taxon>
        <taxon>Puniceicoccales</taxon>
        <taxon>Coraliomargaritaceae</taxon>
        <taxon>Coraliomargarita</taxon>
    </lineage>
</organism>
<proteinExistence type="predicted"/>
<dbReference type="SUPFAM" id="SSF51905">
    <property type="entry name" value="FAD/NAD(P)-binding domain"/>
    <property type="match status" value="1"/>
</dbReference>
<evidence type="ECO:0000313" key="2">
    <source>
        <dbReference type="Proteomes" id="UP001324993"/>
    </source>
</evidence>
<reference evidence="1 2" key="1">
    <citation type="submission" date="2023-11" db="EMBL/GenBank/DDBJ databases">
        <title>Coraliomargarita sp. nov., isolated from marine algae.</title>
        <authorList>
            <person name="Lee J.K."/>
            <person name="Baek J.H."/>
            <person name="Kim J.M."/>
            <person name="Choi D.G."/>
            <person name="Jeon C.O."/>
        </authorList>
    </citation>
    <scope>NUCLEOTIDE SEQUENCE [LARGE SCALE GENOMIC DNA]</scope>
    <source>
        <strain evidence="1 2">J2-16</strain>
    </source>
</reference>
<sequence length="184" mass="19528">MESTFTPSHTTPVVATVDVLIIGGTSQAVLLALSLKKQGASVYLVAPRSYLGEDICAAYRFWPEAVAGNALSQELFGDLVEPPTPMHVKLTLEQHLIDLKIPFLLNCFPAGLLRNEESQICGAAIANRSGHQAIQARLVVDATLEASVLRLAGCEAVYTPTGQQDVEFVTVCEGAGVSAEGVSY</sequence>
<gene>
    <name evidence="1" type="ORF">SH580_17440</name>
</gene>
<dbReference type="EMBL" id="CP138858">
    <property type="protein sequence ID" value="WPJ95208.1"/>
    <property type="molecule type" value="Genomic_DNA"/>
</dbReference>
<dbReference type="RefSeq" id="WP_319832101.1">
    <property type="nucleotide sequence ID" value="NZ_CP138858.1"/>
</dbReference>
<dbReference type="InterPro" id="IPR036188">
    <property type="entry name" value="FAD/NAD-bd_sf"/>
</dbReference>
<dbReference type="Pfam" id="PF12831">
    <property type="entry name" value="FAD_oxidored"/>
    <property type="match status" value="1"/>
</dbReference>
<keyword evidence="2" id="KW-1185">Reference proteome</keyword>